<dbReference type="Proteomes" id="UP000288805">
    <property type="component" value="Unassembled WGS sequence"/>
</dbReference>
<proteinExistence type="predicted"/>
<name>A0A438F6Q9_VITVI</name>
<feature type="transmembrane region" description="Helical" evidence="2">
    <location>
        <begin position="159"/>
        <end position="184"/>
    </location>
</feature>
<keyword evidence="2" id="KW-0472">Membrane</keyword>
<feature type="region of interest" description="Disordered" evidence="1">
    <location>
        <begin position="210"/>
        <end position="237"/>
    </location>
</feature>
<evidence type="ECO:0000313" key="4">
    <source>
        <dbReference type="EMBL" id="RVW55685.1"/>
    </source>
</evidence>
<dbReference type="Gene3D" id="1.25.40.990">
    <property type="match status" value="1"/>
</dbReference>
<evidence type="ECO:0000313" key="5">
    <source>
        <dbReference type="Proteomes" id="UP000288805"/>
    </source>
</evidence>
<reference evidence="4 5" key="1">
    <citation type="journal article" date="2018" name="PLoS Genet.">
        <title>Population sequencing reveals clonal diversity and ancestral inbreeding in the grapevine cultivar Chardonnay.</title>
        <authorList>
            <person name="Roach M.J."/>
            <person name="Johnson D.L."/>
            <person name="Bohlmann J."/>
            <person name="van Vuuren H.J."/>
            <person name="Jones S.J."/>
            <person name="Pretorius I.S."/>
            <person name="Schmidt S.A."/>
            <person name="Borneman A.R."/>
        </authorList>
    </citation>
    <scope>NUCLEOTIDE SEQUENCE [LARGE SCALE GENOMIC DNA]</scope>
    <source>
        <strain evidence="5">cv. Chardonnay</strain>
        <tissue evidence="4">Leaf</tissue>
    </source>
</reference>
<feature type="region of interest" description="Disordered" evidence="1">
    <location>
        <begin position="253"/>
        <end position="328"/>
    </location>
</feature>
<dbReference type="InterPro" id="IPR005062">
    <property type="entry name" value="SAC3/GANP/THP3_conserved"/>
</dbReference>
<accession>A0A438F6Q9</accession>
<dbReference type="PANTHER" id="PTHR12436:SF17">
    <property type="entry name" value="SAC3 FAMILY PROTEIN B"/>
    <property type="match status" value="1"/>
</dbReference>
<keyword evidence="2" id="KW-1133">Transmembrane helix</keyword>
<evidence type="ECO:0000256" key="1">
    <source>
        <dbReference type="SAM" id="MobiDB-lite"/>
    </source>
</evidence>
<gene>
    <name evidence="4" type="primary">SAC3B_3</name>
    <name evidence="4" type="ORF">CK203_105120</name>
</gene>
<dbReference type="EMBL" id="QGNW01001109">
    <property type="protein sequence ID" value="RVW55685.1"/>
    <property type="molecule type" value="Genomic_DNA"/>
</dbReference>
<dbReference type="PANTHER" id="PTHR12436">
    <property type="entry name" value="80 KDA MCM3-ASSOCIATED PROTEIN"/>
    <property type="match status" value="1"/>
</dbReference>
<keyword evidence="2" id="KW-0812">Transmembrane</keyword>
<dbReference type="Pfam" id="PF03399">
    <property type="entry name" value="SAC3_GANP"/>
    <property type="match status" value="1"/>
</dbReference>
<sequence length="627" mass="70900">MGFGKKSGPQYTDLDNPFLHMTHPPSPPPPSSQVTASQRSPRWSDYDAQVYQRPSAAPSLFPSHNSETSISARVSRSQDSKRARSPPVPSMGDEVSRNSKKFVVRSHADSLSENHNRLVLQRTRSPPLAHEKNHSLEGFRSPFAEAQHTICPLMIMRTLALSLSLGCKFTFTISMLVFFIFLWMGHRPEVPSSYANLPTHQSVGSVSPYVGSYDSRRSSPTKITDAQVPKRTRSPPILPANEVFQGNIHLAQNNSKRPSISPPRFGGSSVHAPPASQILKKSPPSMLSIDAEAAATKPTSISRTRSPPLHSNDHVFQGNSFSTQDDTEREMQAKAKRLARFKVELEQPVQSSFDIANQKISANRRDLSMVEKQQLAGEHSVDVARSFPDGNALADHEGLEPPSIIIGLCPDMCPESERAERERKGDLDQYERLDGDRNQTSKYLAIKKYNRTAEREAVLIRPMPVLQQTIDYLLNLLYEPYDDRFLGMYNFLWDRMRAIRMDLRMQHIFDLQAISMLEQMMNKTSVELFQMYDDHRKKGIIVPTEKEFRGYYALLKLDKHPGYKVEPAELSLDLAKMTPEMRQTPEVVFARDVARACRTSNFIAFFRLGKKASYLQACLMHAHFAKV</sequence>
<dbReference type="AlphaFoldDB" id="A0A438F6Q9"/>
<evidence type="ECO:0000256" key="2">
    <source>
        <dbReference type="SAM" id="Phobius"/>
    </source>
</evidence>
<feature type="region of interest" description="Disordered" evidence="1">
    <location>
        <begin position="1"/>
        <end position="99"/>
    </location>
</feature>
<evidence type="ECO:0000259" key="3">
    <source>
        <dbReference type="Pfam" id="PF03399"/>
    </source>
</evidence>
<comment type="caution">
    <text evidence="4">The sequence shown here is derived from an EMBL/GenBank/DDBJ whole genome shotgun (WGS) entry which is preliminary data.</text>
</comment>
<feature type="compositionally biased region" description="Polar residues" evidence="1">
    <location>
        <begin position="62"/>
        <end position="75"/>
    </location>
</feature>
<organism evidence="4 5">
    <name type="scientific">Vitis vinifera</name>
    <name type="common">Grape</name>
    <dbReference type="NCBI Taxonomy" id="29760"/>
    <lineage>
        <taxon>Eukaryota</taxon>
        <taxon>Viridiplantae</taxon>
        <taxon>Streptophyta</taxon>
        <taxon>Embryophyta</taxon>
        <taxon>Tracheophyta</taxon>
        <taxon>Spermatophyta</taxon>
        <taxon>Magnoliopsida</taxon>
        <taxon>eudicotyledons</taxon>
        <taxon>Gunneridae</taxon>
        <taxon>Pentapetalae</taxon>
        <taxon>rosids</taxon>
        <taxon>Vitales</taxon>
        <taxon>Vitaceae</taxon>
        <taxon>Viteae</taxon>
        <taxon>Vitis</taxon>
    </lineage>
</organism>
<protein>
    <submittedName>
        <fullName evidence="4">SAC3 family protein B</fullName>
    </submittedName>
</protein>
<feature type="domain" description="SAC3/GANP/THP3 conserved" evidence="3">
    <location>
        <begin position="412"/>
        <end position="521"/>
    </location>
</feature>
<dbReference type="InterPro" id="IPR045107">
    <property type="entry name" value="SAC3/GANP/THP3"/>
</dbReference>